<accession>A0ACC2SGW4</accession>
<sequence>MVRFLKLPLALIARVGRGRRSFENSISKTNNLYTSNLPCPGSNLPYSRTGLFLRHRLTSYCGYSTPAKKDSQEKLGWNPIHPASYFHTKNQCQDFKNFGTREKNHGKKSNDNNSQDSLFARMCRAWKETPLNWAPIPIGLGLSYIAFLQLWRQNSEDEKEAPPKRKGPWQLQIYTALPLKSLSRLFGYFNEIDLPVWVRSPGLKLYAWMFGCNLDEMLDPDLTHYPNLSTFFYRQIRPDARPIADSLLVSPADGRVLHFGVVEGSQIEQIKGITYDLNDLFGRVAASPPSSQESRPSNYSHEVVDEAEFANVNGIPYSLDGMFNGEEASLQHPKDDPTATPEPPAQAKHWENLAPGHSLFFCVVYLAPGDYHRFHSPTNWVVSSRRHFAGELYSVSPFVLKYLENLFVLNERVALEGRWRHGFFSMLPVGATNVGSIKIHFDEDLRTNERRVTHRGAYTQVSYDKASPLLGGYPLTAGQEMGGFCLGSTVVLVFSAPSNFQFHVSPNQKVQVGQPLGDIPRPPCQD</sequence>
<proteinExistence type="predicted"/>
<dbReference type="Proteomes" id="UP001165960">
    <property type="component" value="Unassembled WGS sequence"/>
</dbReference>
<organism evidence="1 2">
    <name type="scientific">Entomophthora muscae</name>
    <dbReference type="NCBI Taxonomy" id="34485"/>
    <lineage>
        <taxon>Eukaryota</taxon>
        <taxon>Fungi</taxon>
        <taxon>Fungi incertae sedis</taxon>
        <taxon>Zoopagomycota</taxon>
        <taxon>Entomophthoromycotina</taxon>
        <taxon>Entomophthoromycetes</taxon>
        <taxon>Entomophthorales</taxon>
        <taxon>Entomophthoraceae</taxon>
        <taxon>Entomophthora</taxon>
    </lineage>
</organism>
<comment type="caution">
    <text evidence="1">The sequence shown here is derived from an EMBL/GenBank/DDBJ whole genome shotgun (WGS) entry which is preliminary data.</text>
</comment>
<protein>
    <submittedName>
        <fullName evidence="1">Phosphatidylserine decarboxylase 1</fullName>
    </submittedName>
</protein>
<evidence type="ECO:0000313" key="1">
    <source>
        <dbReference type="EMBL" id="KAJ9061612.1"/>
    </source>
</evidence>
<reference evidence="1" key="1">
    <citation type="submission" date="2022-04" db="EMBL/GenBank/DDBJ databases">
        <title>Genome of the entomopathogenic fungus Entomophthora muscae.</title>
        <authorList>
            <person name="Elya C."/>
            <person name="Lovett B.R."/>
            <person name="Lee E."/>
            <person name="Macias A.M."/>
            <person name="Hajek A.E."/>
            <person name="De Bivort B.L."/>
            <person name="Kasson M.T."/>
            <person name="De Fine Licht H.H."/>
            <person name="Stajich J.E."/>
        </authorList>
    </citation>
    <scope>NUCLEOTIDE SEQUENCE</scope>
    <source>
        <strain evidence="1">Berkeley</strain>
    </source>
</reference>
<keyword evidence="2" id="KW-1185">Reference proteome</keyword>
<dbReference type="EMBL" id="QTSX02005053">
    <property type="protein sequence ID" value="KAJ9061612.1"/>
    <property type="molecule type" value="Genomic_DNA"/>
</dbReference>
<gene>
    <name evidence="1" type="primary">PSD1_1</name>
    <name evidence="1" type="ORF">DSO57_1018776</name>
</gene>
<evidence type="ECO:0000313" key="2">
    <source>
        <dbReference type="Proteomes" id="UP001165960"/>
    </source>
</evidence>
<name>A0ACC2SGW4_9FUNG</name>